<proteinExistence type="predicted"/>
<reference evidence="6" key="2">
    <citation type="submission" date="2022-08" db="UniProtKB">
        <authorList>
            <consortium name="EnsemblMetazoa"/>
        </authorList>
    </citation>
    <scope>IDENTIFICATION</scope>
    <source>
        <strain evidence="6">STECLA/ALBI9_A</strain>
    </source>
</reference>
<dbReference type="Gene3D" id="1.25.10.10">
    <property type="entry name" value="Leucine-rich Repeat Variant"/>
    <property type="match status" value="1"/>
</dbReference>
<sequence length="1718" mass="193696">MEKHEESDKIRPLRSDVIKQDHNLSAIVFSLLDGLNDKDELLRITTEAALTRIAARRHDEIVEVFCEHRKKHPKLSEAQTIVILRVLSYIATNLIGSIDQQTASKCIQYSISEITKCSEQSSSVQNPCREILVSVGRQYSKEIMEVFLKHLSEEQVANYMLMDAIGALATSNMNIVPYIKSILGYILPSLAMIKQDVQRQSHAYAIGRFCEAFLEYQEQQRQNPNEEIPMMTGARYEIHDEVSCIYEHFQAQWLSSREPKVINEVLSAFALMYPLLPVEKISDNLNKTLSSVLALYRKSFDRSAITQYLAAIIKTVLHLNSKLLAGMCDNLIGCLFDLVCVNPDYDKPQTVKGHFEVLRCFDLLAPEYGEKIMEILLLHLRNNNERERIKSLLVLTHLTNTSEEVVRGKLPEIVVILKGMLATEKPIKVKIVLLKTVIAFMQKKFVQDREFVTFLIRSSCSQSKRNLDCGTLEEHLEFQRACSDTLHILSSTVGTVDHVLKMELLSCYLRYEFTDICSTIAKCLANLLTKDPDMTVVPDQQLDLSGETQSADYTAPPTPTSVFVRTLALLGSFNDLARLQNLLSFLKSYAGCLYRQLKPLWNEQITAIQSELNGGCDEARYFELLHDLVRATIKDIDDHSFVEDTISEMFYQLPLYQPITSTQVIEFQVPPLDQEKRMLVKMMGIFLCHSINEHLIVNKIDLIVGLAKAEKIDKNLRSEEYEYLMRDYAESLGYLSAEHLDKVMAKLMTVIDDSSVKKSNSFFSNLNFIKDSAKEVEVYKMKILSLQALNLIVFRAPKEKITSYFTGIVVSYLITQFENKQLFVKQLILDTLLALLDIFLAADGEEQMLVLKIKQDLHKICMTITSDSSNEYLPLFPSIIKLSTILVKLNAEEHELDVNGLLDSICFYFFSTAQKLKSRLDPNDDDARNVFLARNLNLCLPEVNRFIQQMLQQQNASPACLDDVHSILESWLKNKNTEARICACHVYNSTLAVYMKSMKIGCEGPSKFNQTGSMLGKIIPRCIDSNATVRQTGVEVLTKILEIAHVYETVTVADDRVDWMQELNRIHGEIVTDDPKEIYRIAGELARIVAQCLSSYQYVKFSKCLLGSVADPEQSSVIGASHVLKLFMHVKGADMFHAIPELVKECLYAVKICDVPRARTTILKSILALTKHHPKLVCNEVLGQCLPLEEHVIEFWKTLTMDTNLTGIILDNFINIVTTTCLYEQTLQNSRVEEKRCATLQPFAIIVVLGEVFQCEEIRDELQARFAEIFCMLLSTLASYISLQPPHSVVSQQNSAPNAALQKGNRRAKDTLKTLQLNPCQVVLEAFHTFLDTLGMQQISVVLTICPDMAKSNDLNNFIEILAPLGVATANEVGINSPVMKQLVTTMSKYVCSPYDTQRIASTGFYAHLVPLQPSGETASVVMLNLNSSLNDPNPLVRGLSIRGMAYLGSLTKHNIEKYSEVCLTALLKGIDDYNQNCFINIPLDSIRGLSKVLQVIDPEKFEMFQVPLAIRIRPFFENNSTELRESAILLFGDMCCQKIKQISATADGSGESTPTPLSEALMEQLKANLCCLLLHLSEQESMIARACKLTLKHVCALLSTSKMRTLAQTHLMEHGQLQYSTFLKDFAKLIGEELQEWISDFIDACLPLLRSQWPEVRGNAAILIGLLHCHNPNVKCKPMESIGNKIAALLKDECNDVKVSAAEALGYIYGGLYAWGA</sequence>
<evidence type="ECO:0008006" key="8">
    <source>
        <dbReference type="Google" id="ProtNLM"/>
    </source>
</evidence>
<feature type="domain" description="Maestro-like HEAT-repeats" evidence="2">
    <location>
        <begin position="985"/>
        <end position="1210"/>
    </location>
</feature>
<accession>A0A182FIS8</accession>
<dbReference type="InterPro" id="IPR055406">
    <property type="entry name" value="HEAT_Maestro"/>
</dbReference>
<feature type="domain" description="MROH2B-like N-terminal HEAT-repeats" evidence="4">
    <location>
        <begin position="50"/>
        <end position="272"/>
    </location>
</feature>
<keyword evidence="7" id="KW-1185">Reference proteome</keyword>
<feature type="domain" description="MROH2B-like HEAT-repeats" evidence="3">
    <location>
        <begin position="276"/>
        <end position="872"/>
    </location>
</feature>
<dbReference type="Pfam" id="PF21047">
    <property type="entry name" value="HEAT_Maestro"/>
    <property type="match status" value="1"/>
</dbReference>
<dbReference type="InterPro" id="IPR056282">
    <property type="entry name" value="MROH2B-like_N_HEAT"/>
</dbReference>
<dbReference type="Proteomes" id="UP000069272">
    <property type="component" value="Chromosome X"/>
</dbReference>
<protein>
    <recommendedName>
        <fullName evidence="8">Maestro heat-like repeat-containing protein family member 1</fullName>
    </recommendedName>
</protein>
<dbReference type="PANTHER" id="PTHR23120">
    <property type="entry name" value="MAESTRO-RELATED HEAT DOMAIN-CONTAINING"/>
    <property type="match status" value="1"/>
</dbReference>
<dbReference type="PANTHER" id="PTHR23120:SF0">
    <property type="entry name" value="MAESTRO HEAT-LIKE REPEAT FAMILY MEMBER 1"/>
    <property type="match status" value="1"/>
</dbReference>
<dbReference type="VEuPathDB" id="VectorBase:AALB006423"/>
<dbReference type="VEuPathDB" id="VectorBase:AALB20_029230"/>
<evidence type="ECO:0000259" key="3">
    <source>
        <dbReference type="Pfam" id="PF23210"/>
    </source>
</evidence>
<dbReference type="InterPro" id="IPR011989">
    <property type="entry name" value="ARM-like"/>
</dbReference>
<dbReference type="EnsemblMetazoa" id="AALB006423-RA">
    <property type="protein sequence ID" value="AALB006423-PA"/>
    <property type="gene ID" value="AALB006423"/>
</dbReference>
<feature type="domain" description="Maestro/Maestro-like HEAT-repeats" evidence="5">
    <location>
        <begin position="1423"/>
        <end position="1709"/>
    </location>
</feature>
<evidence type="ECO:0000259" key="4">
    <source>
        <dbReference type="Pfam" id="PF23221"/>
    </source>
</evidence>
<dbReference type="STRING" id="7167.A0A182FIS8"/>
<dbReference type="Pfam" id="PF23221">
    <property type="entry name" value="HEAT_MROH2B_1st"/>
    <property type="match status" value="1"/>
</dbReference>
<evidence type="ECO:0000256" key="1">
    <source>
        <dbReference type="ARBA" id="ARBA00022737"/>
    </source>
</evidence>
<evidence type="ECO:0000259" key="2">
    <source>
        <dbReference type="Pfam" id="PF21047"/>
    </source>
</evidence>
<dbReference type="InterPro" id="IPR055408">
    <property type="entry name" value="HEAT_MROH2B-like"/>
</dbReference>
<dbReference type="Pfam" id="PF23210">
    <property type="entry name" value="HEAT_Maestro_2"/>
    <property type="match status" value="1"/>
</dbReference>
<reference evidence="6 7" key="1">
    <citation type="journal article" date="2017" name="G3 (Bethesda)">
        <title>The Physical Genome Mapping of Anopheles albimanus Corrected Scaffold Misassemblies and Identified Interarm Rearrangements in Genus Anopheles.</title>
        <authorList>
            <person name="Artemov G.N."/>
            <person name="Peery A.N."/>
            <person name="Jiang X."/>
            <person name="Tu Z."/>
            <person name="Stegniy V.N."/>
            <person name="Sharakhova M.V."/>
            <person name="Sharakhov I.V."/>
        </authorList>
    </citation>
    <scope>NUCLEOTIDE SEQUENCE [LARGE SCALE GENOMIC DNA]</scope>
    <source>
        <strain evidence="6 7">ALBI9_A</strain>
    </source>
</reference>
<evidence type="ECO:0000313" key="7">
    <source>
        <dbReference type="Proteomes" id="UP000069272"/>
    </source>
</evidence>
<dbReference type="SUPFAM" id="SSF48371">
    <property type="entry name" value="ARM repeat"/>
    <property type="match status" value="2"/>
</dbReference>
<keyword evidence="1" id="KW-0677">Repeat</keyword>
<evidence type="ECO:0000259" key="5">
    <source>
        <dbReference type="Pfam" id="PF23227"/>
    </source>
</evidence>
<dbReference type="InterPro" id="IPR016024">
    <property type="entry name" value="ARM-type_fold"/>
</dbReference>
<name>A0A182FIS8_ANOAL</name>
<organism evidence="6 7">
    <name type="scientific">Anopheles albimanus</name>
    <name type="common">New world malaria mosquito</name>
    <dbReference type="NCBI Taxonomy" id="7167"/>
    <lineage>
        <taxon>Eukaryota</taxon>
        <taxon>Metazoa</taxon>
        <taxon>Ecdysozoa</taxon>
        <taxon>Arthropoda</taxon>
        <taxon>Hexapoda</taxon>
        <taxon>Insecta</taxon>
        <taxon>Pterygota</taxon>
        <taxon>Neoptera</taxon>
        <taxon>Endopterygota</taxon>
        <taxon>Diptera</taxon>
        <taxon>Nematocera</taxon>
        <taxon>Culicoidea</taxon>
        <taxon>Culicidae</taxon>
        <taxon>Anophelinae</taxon>
        <taxon>Anopheles</taxon>
    </lineage>
</organism>
<dbReference type="InterPro" id="IPR045206">
    <property type="entry name" value="Maestro_heat-like_prot"/>
</dbReference>
<dbReference type="InterPro" id="IPR048465">
    <property type="entry name" value="Maestro-like_HEAT"/>
</dbReference>
<dbReference type="GO" id="GO:0005737">
    <property type="term" value="C:cytoplasm"/>
    <property type="evidence" value="ECO:0007669"/>
    <property type="project" value="TreeGrafter"/>
</dbReference>
<dbReference type="Pfam" id="PF23227">
    <property type="entry name" value="HEAT_MROH2B_C"/>
    <property type="match status" value="1"/>
</dbReference>
<evidence type="ECO:0000313" key="6">
    <source>
        <dbReference type="EnsemblMetazoa" id="AALB006423-PA"/>
    </source>
</evidence>